<dbReference type="EMBL" id="JAQHRD010000002">
    <property type="protein sequence ID" value="KAJ6444921.1"/>
    <property type="molecule type" value="Genomic_DNA"/>
</dbReference>
<evidence type="ECO:0000313" key="2">
    <source>
        <dbReference type="EMBL" id="KAJ6444921.1"/>
    </source>
</evidence>
<name>A0AB34G226_9HYPO</name>
<reference evidence="2" key="1">
    <citation type="submission" date="2023-01" db="EMBL/GenBank/DDBJ databases">
        <title>The growth and conidiation of Purpureocillium lavendulum are regulated by nitrogen source and histone H3K14 acetylation.</title>
        <authorList>
            <person name="Tang P."/>
            <person name="Han J."/>
            <person name="Zhang C."/>
            <person name="Tang P."/>
            <person name="Qi F."/>
            <person name="Zhang K."/>
            <person name="Liang L."/>
        </authorList>
    </citation>
    <scope>NUCLEOTIDE SEQUENCE</scope>
    <source>
        <strain evidence="2">YMF1.00683</strain>
    </source>
</reference>
<organism evidence="2 3">
    <name type="scientific">Purpureocillium lavendulum</name>
    <dbReference type="NCBI Taxonomy" id="1247861"/>
    <lineage>
        <taxon>Eukaryota</taxon>
        <taxon>Fungi</taxon>
        <taxon>Dikarya</taxon>
        <taxon>Ascomycota</taxon>
        <taxon>Pezizomycotina</taxon>
        <taxon>Sordariomycetes</taxon>
        <taxon>Hypocreomycetidae</taxon>
        <taxon>Hypocreales</taxon>
        <taxon>Ophiocordycipitaceae</taxon>
        <taxon>Purpureocillium</taxon>
    </lineage>
</organism>
<gene>
    <name evidence="2" type="ORF">O9K51_03323</name>
</gene>
<protein>
    <submittedName>
        <fullName evidence="2">Uncharacterized protein</fullName>
    </submittedName>
</protein>
<dbReference type="Proteomes" id="UP001163105">
    <property type="component" value="Unassembled WGS sequence"/>
</dbReference>
<proteinExistence type="predicted"/>
<keyword evidence="1" id="KW-0732">Signal</keyword>
<evidence type="ECO:0000256" key="1">
    <source>
        <dbReference type="SAM" id="SignalP"/>
    </source>
</evidence>
<feature type="signal peptide" evidence="1">
    <location>
        <begin position="1"/>
        <end position="19"/>
    </location>
</feature>
<keyword evidence="3" id="KW-1185">Reference proteome</keyword>
<evidence type="ECO:0000313" key="3">
    <source>
        <dbReference type="Proteomes" id="UP001163105"/>
    </source>
</evidence>
<comment type="caution">
    <text evidence="2">The sequence shown here is derived from an EMBL/GenBank/DDBJ whole genome shotgun (WGS) entry which is preliminary data.</text>
</comment>
<accession>A0AB34G226</accession>
<dbReference type="AlphaFoldDB" id="A0AB34G226"/>
<sequence length="168" mass="18229">MLVLAATAALVWLAGLAVAQEDAFDCPSDLDTGQYDAFTYYQVSDQCSDAGIADYCCVTFMKPTSPLSCLPGTVSFTATARDTLAGVVDEQVKKDGQHETSTRGTFVASFPSGVTAVHNRAVAAVWDVAMDKFRDKADVRDNFMPSRVYLTARKSGDWEDTVIVDFRC</sequence>
<feature type="chain" id="PRO_5044274058" evidence="1">
    <location>
        <begin position="20"/>
        <end position="168"/>
    </location>
</feature>